<dbReference type="EMBL" id="CAJNNV010032372">
    <property type="protein sequence ID" value="CAE8639763.1"/>
    <property type="molecule type" value="Genomic_DNA"/>
</dbReference>
<comment type="caution">
    <text evidence="1">The sequence shown here is derived from an EMBL/GenBank/DDBJ whole genome shotgun (WGS) entry which is preliminary data.</text>
</comment>
<protein>
    <submittedName>
        <fullName evidence="1">Uncharacterized protein</fullName>
    </submittedName>
</protein>
<sequence>DGVAARSLVLGDVAIKLEAIQAGLRRGCDDVTGFELWQHATAAACKVLPEVLEKLRPGPAVLELGCGLGALGIFCAQSG</sequence>
<dbReference type="Proteomes" id="UP000654075">
    <property type="component" value="Unassembled WGS sequence"/>
</dbReference>
<evidence type="ECO:0000313" key="1">
    <source>
        <dbReference type="EMBL" id="CAE8639763.1"/>
    </source>
</evidence>
<dbReference type="AlphaFoldDB" id="A0A813HPT2"/>
<dbReference type="Gene3D" id="3.40.50.150">
    <property type="entry name" value="Vaccinia Virus protein VP39"/>
    <property type="match status" value="1"/>
</dbReference>
<feature type="non-terminal residue" evidence="1">
    <location>
        <position position="1"/>
    </location>
</feature>
<gene>
    <name evidence="1" type="ORF">PGLA1383_LOCUS54776</name>
</gene>
<reference evidence="1" key="1">
    <citation type="submission" date="2021-02" db="EMBL/GenBank/DDBJ databases">
        <authorList>
            <person name="Dougan E. K."/>
            <person name="Rhodes N."/>
            <person name="Thang M."/>
            <person name="Chan C."/>
        </authorList>
    </citation>
    <scope>NUCLEOTIDE SEQUENCE</scope>
</reference>
<dbReference type="SUPFAM" id="SSF53335">
    <property type="entry name" value="S-adenosyl-L-methionine-dependent methyltransferases"/>
    <property type="match status" value="1"/>
</dbReference>
<proteinExistence type="predicted"/>
<feature type="non-terminal residue" evidence="1">
    <location>
        <position position="79"/>
    </location>
</feature>
<evidence type="ECO:0000313" key="2">
    <source>
        <dbReference type="Proteomes" id="UP000654075"/>
    </source>
</evidence>
<accession>A0A813HPT2</accession>
<organism evidence="1 2">
    <name type="scientific">Polarella glacialis</name>
    <name type="common">Dinoflagellate</name>
    <dbReference type="NCBI Taxonomy" id="89957"/>
    <lineage>
        <taxon>Eukaryota</taxon>
        <taxon>Sar</taxon>
        <taxon>Alveolata</taxon>
        <taxon>Dinophyceae</taxon>
        <taxon>Suessiales</taxon>
        <taxon>Suessiaceae</taxon>
        <taxon>Polarella</taxon>
    </lineage>
</organism>
<dbReference type="InterPro" id="IPR029063">
    <property type="entry name" value="SAM-dependent_MTases_sf"/>
</dbReference>
<name>A0A813HPT2_POLGL</name>
<keyword evidence="2" id="KW-1185">Reference proteome</keyword>